<evidence type="ECO:0000313" key="2">
    <source>
        <dbReference type="Proteomes" id="UP000299102"/>
    </source>
</evidence>
<gene>
    <name evidence="1" type="ORF">EVAR_43763_1</name>
</gene>
<dbReference type="OrthoDB" id="407509at2759"/>
<dbReference type="AlphaFoldDB" id="A0A4C1XLB6"/>
<evidence type="ECO:0000313" key="1">
    <source>
        <dbReference type="EMBL" id="GBP63015.1"/>
    </source>
</evidence>
<sequence>MTYGCETRFLAIGLIVSEPFKVPWNELSSGFSGLEKIYRRTRLIDITHAISKLKLQLQGHIVRGTDDSWRRNIIEWHELNFVTTTRYLDWRPGRGAGHHWLRVAQTVRHKYLAGRRIFPGGRPMAETV</sequence>
<dbReference type="Proteomes" id="UP000299102">
    <property type="component" value="Unassembled WGS sequence"/>
</dbReference>
<accession>A0A4C1XLB6</accession>
<name>A0A4C1XLB6_EUMVA</name>
<organism evidence="1 2">
    <name type="scientific">Eumeta variegata</name>
    <name type="common">Bagworm moth</name>
    <name type="synonym">Eumeta japonica</name>
    <dbReference type="NCBI Taxonomy" id="151549"/>
    <lineage>
        <taxon>Eukaryota</taxon>
        <taxon>Metazoa</taxon>
        <taxon>Ecdysozoa</taxon>
        <taxon>Arthropoda</taxon>
        <taxon>Hexapoda</taxon>
        <taxon>Insecta</taxon>
        <taxon>Pterygota</taxon>
        <taxon>Neoptera</taxon>
        <taxon>Endopterygota</taxon>
        <taxon>Lepidoptera</taxon>
        <taxon>Glossata</taxon>
        <taxon>Ditrysia</taxon>
        <taxon>Tineoidea</taxon>
        <taxon>Psychidae</taxon>
        <taxon>Oiketicinae</taxon>
        <taxon>Eumeta</taxon>
    </lineage>
</organism>
<dbReference type="EMBL" id="BGZK01000856">
    <property type="protein sequence ID" value="GBP63015.1"/>
    <property type="molecule type" value="Genomic_DNA"/>
</dbReference>
<protein>
    <submittedName>
        <fullName evidence="1">Uncharacterized protein</fullName>
    </submittedName>
</protein>
<comment type="caution">
    <text evidence="1">The sequence shown here is derived from an EMBL/GenBank/DDBJ whole genome shotgun (WGS) entry which is preliminary data.</text>
</comment>
<proteinExistence type="predicted"/>
<reference evidence="1 2" key="1">
    <citation type="journal article" date="2019" name="Commun. Biol.">
        <title>The bagworm genome reveals a unique fibroin gene that provides high tensile strength.</title>
        <authorList>
            <person name="Kono N."/>
            <person name="Nakamura H."/>
            <person name="Ohtoshi R."/>
            <person name="Tomita M."/>
            <person name="Numata K."/>
            <person name="Arakawa K."/>
        </authorList>
    </citation>
    <scope>NUCLEOTIDE SEQUENCE [LARGE SCALE GENOMIC DNA]</scope>
</reference>
<keyword evidence="2" id="KW-1185">Reference proteome</keyword>